<dbReference type="InterPro" id="IPR050097">
    <property type="entry name" value="Ferredoxin-NADP_redctase_2"/>
</dbReference>
<protein>
    <submittedName>
        <fullName evidence="6">Thioredoxin reductase</fullName>
        <ecNumber evidence="6">1.8.1.9</ecNumber>
    </submittedName>
</protein>
<evidence type="ECO:0000259" key="4">
    <source>
        <dbReference type="Pfam" id="PF07992"/>
    </source>
</evidence>
<dbReference type="EC" id="1.8.1.9" evidence="6"/>
<evidence type="ECO:0000256" key="1">
    <source>
        <dbReference type="ARBA" id="ARBA00022630"/>
    </source>
</evidence>
<dbReference type="InterPro" id="IPR013216">
    <property type="entry name" value="Methyltransf_11"/>
</dbReference>
<name>A0A0J6VYT0_9MYCO</name>
<dbReference type="EMBL" id="JYNU01000021">
    <property type="protein sequence ID" value="KMO74562.1"/>
    <property type="molecule type" value="Genomic_DNA"/>
</dbReference>
<comment type="caution">
    <text evidence="6">The sequence shown here is derived from an EMBL/GenBank/DDBJ whole genome shotgun (WGS) entry which is preliminary data.</text>
</comment>
<dbReference type="Pfam" id="PF07992">
    <property type="entry name" value="Pyr_redox_2"/>
    <property type="match status" value="1"/>
</dbReference>
<evidence type="ECO:0000256" key="2">
    <source>
        <dbReference type="ARBA" id="ARBA00023002"/>
    </source>
</evidence>
<organism evidence="6 7">
    <name type="scientific">Mycolicibacterium obuense</name>
    <dbReference type="NCBI Taxonomy" id="1807"/>
    <lineage>
        <taxon>Bacteria</taxon>
        <taxon>Bacillati</taxon>
        <taxon>Actinomycetota</taxon>
        <taxon>Actinomycetes</taxon>
        <taxon>Mycobacteriales</taxon>
        <taxon>Mycobacteriaceae</taxon>
        <taxon>Mycolicibacterium</taxon>
    </lineage>
</organism>
<dbReference type="CDD" id="cd02440">
    <property type="entry name" value="AdoMet_MTases"/>
    <property type="match status" value="1"/>
</dbReference>
<dbReference type="PRINTS" id="PR00368">
    <property type="entry name" value="FADPNR"/>
</dbReference>
<evidence type="ECO:0000256" key="3">
    <source>
        <dbReference type="ARBA" id="ARBA00048132"/>
    </source>
</evidence>
<dbReference type="PRINTS" id="PR00469">
    <property type="entry name" value="PNDRDTASEII"/>
</dbReference>
<dbReference type="GO" id="GO:0008757">
    <property type="term" value="F:S-adenosylmethionine-dependent methyltransferase activity"/>
    <property type="evidence" value="ECO:0007669"/>
    <property type="project" value="InterPro"/>
</dbReference>
<dbReference type="Proteomes" id="UP000036313">
    <property type="component" value="Unassembled WGS sequence"/>
</dbReference>
<evidence type="ECO:0000313" key="7">
    <source>
        <dbReference type="Proteomes" id="UP000036313"/>
    </source>
</evidence>
<keyword evidence="1" id="KW-0285">Flavoprotein</keyword>
<dbReference type="SUPFAM" id="SSF51905">
    <property type="entry name" value="FAD/NAD(P)-binding domain"/>
    <property type="match status" value="1"/>
</dbReference>
<dbReference type="SUPFAM" id="SSF53335">
    <property type="entry name" value="S-adenosyl-L-methionine-dependent methyltransferases"/>
    <property type="match status" value="1"/>
</dbReference>
<evidence type="ECO:0000313" key="6">
    <source>
        <dbReference type="EMBL" id="KMO74562.1"/>
    </source>
</evidence>
<sequence length="518" mass="54612">MSERWDCVVIGGGAAGLSAALVLGRARMRTLVVDAGAQSNLTAHGIGGLLGFDGVPPAQLYARGRDEVTRYPSVEVLDGEVASVTAHEGGFTVGLAGGRAVEVRRVLLATGMRYELPSVTGLDEFWGGSVFHCPFCHGWEMREQPLGVIAQGERAIHMATLLSQWSDDVVVLSNGPAEVSPAGLEHLTARGIAVDERPVSRVSGADGQLDTVVFADGTTLSRRGLLVASTLLQRSGLARALGVAYAPPGPLSEEAIAVDAMWQTSVPGVFAAGDVSVPMPQVAAAVASGSAAAAAIVRSVTDGGGRMSTYDEQDVKAHWEARYGERERVFSGRVNPWLAEVAGSLSPGRALDLGCGEGADAVWLAENGWHVVGVDISETALQRAAEEVAERDLCDRTDFVQMNLSEDFPEGTFDLVSAQFLQSMVQLDRERIFAASARAVAPGGVLIIVDHGAAPPWANLKHDHEFPTVEGVLAQIDLDPGQWETLRAAPVERDAVGPDGQQAVLVDNLIVLRRRADG</sequence>
<feature type="domain" description="Methyltransferase type 11" evidence="5">
    <location>
        <begin position="351"/>
        <end position="448"/>
    </location>
</feature>
<dbReference type="Gene3D" id="3.50.50.60">
    <property type="entry name" value="FAD/NAD(P)-binding domain"/>
    <property type="match status" value="2"/>
</dbReference>
<dbReference type="InterPro" id="IPR036188">
    <property type="entry name" value="FAD/NAD-bd_sf"/>
</dbReference>
<reference evidence="6 7" key="1">
    <citation type="journal article" date="2015" name="Genome Biol. Evol.">
        <title>Characterization of Three Mycobacterium spp. with Potential Use in Bioremediation by Genome Sequencing and Comparative Genomics.</title>
        <authorList>
            <person name="Das S."/>
            <person name="Pettersson B.M."/>
            <person name="Behra P.R."/>
            <person name="Ramesh M."/>
            <person name="Dasgupta S."/>
            <person name="Bhattacharya A."/>
            <person name="Kirsebom L.A."/>
        </authorList>
    </citation>
    <scope>NUCLEOTIDE SEQUENCE [LARGE SCALE GENOMIC DNA]</scope>
    <source>
        <strain evidence="6 7">DSM 44075</strain>
    </source>
</reference>
<proteinExistence type="predicted"/>
<dbReference type="Pfam" id="PF08241">
    <property type="entry name" value="Methyltransf_11"/>
    <property type="match status" value="1"/>
</dbReference>
<gene>
    <name evidence="6" type="primary">trxB_1</name>
    <name evidence="6" type="ORF">MOBUDSM44075_03500</name>
</gene>
<dbReference type="Gene3D" id="3.40.50.150">
    <property type="entry name" value="Vaccinia Virus protein VP39"/>
    <property type="match status" value="1"/>
</dbReference>
<dbReference type="InterPro" id="IPR023753">
    <property type="entry name" value="FAD/NAD-binding_dom"/>
</dbReference>
<dbReference type="PANTHER" id="PTHR48105">
    <property type="entry name" value="THIOREDOXIN REDUCTASE 1-RELATED-RELATED"/>
    <property type="match status" value="1"/>
</dbReference>
<feature type="domain" description="FAD/NAD(P)-binding" evidence="4">
    <location>
        <begin position="6"/>
        <end position="289"/>
    </location>
</feature>
<dbReference type="RefSeq" id="WP_048424053.1">
    <property type="nucleotide sequence ID" value="NZ_JYNU01000021.1"/>
</dbReference>
<dbReference type="GO" id="GO:0004791">
    <property type="term" value="F:thioredoxin-disulfide reductase (NADPH) activity"/>
    <property type="evidence" value="ECO:0007669"/>
    <property type="project" value="UniProtKB-EC"/>
</dbReference>
<dbReference type="AlphaFoldDB" id="A0A0J6VYT0"/>
<accession>A0A0J6VYT0</accession>
<dbReference type="PATRIC" id="fig|1807.14.peg.3522"/>
<comment type="catalytic activity">
    <reaction evidence="3">
        <text>[thioredoxin]-dithiol + NADP(+) = [thioredoxin]-disulfide + NADPH + H(+)</text>
        <dbReference type="Rhea" id="RHEA:20345"/>
        <dbReference type="Rhea" id="RHEA-COMP:10698"/>
        <dbReference type="Rhea" id="RHEA-COMP:10700"/>
        <dbReference type="ChEBI" id="CHEBI:15378"/>
        <dbReference type="ChEBI" id="CHEBI:29950"/>
        <dbReference type="ChEBI" id="CHEBI:50058"/>
        <dbReference type="ChEBI" id="CHEBI:57783"/>
        <dbReference type="ChEBI" id="CHEBI:58349"/>
        <dbReference type="EC" id="1.8.1.9"/>
    </reaction>
</comment>
<dbReference type="InterPro" id="IPR029063">
    <property type="entry name" value="SAM-dependent_MTases_sf"/>
</dbReference>
<keyword evidence="2 6" id="KW-0560">Oxidoreductase</keyword>
<evidence type="ECO:0000259" key="5">
    <source>
        <dbReference type="Pfam" id="PF08241"/>
    </source>
</evidence>